<reference evidence="1" key="1">
    <citation type="submission" date="2020-03" db="EMBL/GenBank/DDBJ databases">
        <title>The deep terrestrial virosphere.</title>
        <authorList>
            <person name="Holmfeldt K."/>
            <person name="Nilsson E."/>
            <person name="Simone D."/>
            <person name="Lopez-Fernandez M."/>
            <person name="Wu X."/>
            <person name="de Brujin I."/>
            <person name="Lundin D."/>
            <person name="Andersson A."/>
            <person name="Bertilsson S."/>
            <person name="Dopson M."/>
        </authorList>
    </citation>
    <scope>NUCLEOTIDE SEQUENCE</scope>
    <source>
        <strain evidence="2">MM415A03784</strain>
        <strain evidence="3">MM415B04415</strain>
        <strain evidence="1">TM448A00705</strain>
        <strain evidence="4">TM448B01003</strain>
    </source>
</reference>
<dbReference type="EMBL" id="MT143108">
    <property type="protein sequence ID" value="QJA92927.1"/>
    <property type="molecule type" value="Genomic_DNA"/>
</dbReference>
<sequence>MAEGSVTVTTAATLIIAANPGREELIIESDTALLWGISSSLVVTNGINLAANDLLTFSIDTRVYKGPVYGIVGSGTAHVHYVEILRQ</sequence>
<evidence type="ECO:0000313" key="2">
    <source>
        <dbReference type="EMBL" id="QJA70335.1"/>
    </source>
</evidence>
<name>A0A6H1ZJ85_9ZZZZ</name>
<proteinExistence type="predicted"/>
<organism evidence="1">
    <name type="scientific">viral metagenome</name>
    <dbReference type="NCBI Taxonomy" id="1070528"/>
    <lineage>
        <taxon>unclassified sequences</taxon>
        <taxon>metagenomes</taxon>
        <taxon>organismal metagenomes</taxon>
    </lineage>
</organism>
<accession>A0A6H1ZJ85</accession>
<dbReference type="AlphaFoldDB" id="A0A6H1ZJ85"/>
<protein>
    <submittedName>
        <fullName evidence="1">Uncharacterized protein</fullName>
    </submittedName>
</protein>
<dbReference type="EMBL" id="MT144050">
    <property type="protein sequence ID" value="QJA47624.1"/>
    <property type="molecule type" value="Genomic_DNA"/>
</dbReference>
<evidence type="ECO:0000313" key="4">
    <source>
        <dbReference type="EMBL" id="QJH97384.1"/>
    </source>
</evidence>
<dbReference type="EMBL" id="MT144684">
    <property type="protein sequence ID" value="QJH97384.1"/>
    <property type="molecule type" value="Genomic_DNA"/>
</dbReference>
<dbReference type="EMBL" id="MT141784">
    <property type="protein sequence ID" value="QJA70335.1"/>
    <property type="molecule type" value="Genomic_DNA"/>
</dbReference>
<evidence type="ECO:0000313" key="3">
    <source>
        <dbReference type="EMBL" id="QJA92927.1"/>
    </source>
</evidence>
<gene>
    <name evidence="2" type="ORF">MM415A03784_0008</name>
    <name evidence="3" type="ORF">MM415B04415_0002</name>
    <name evidence="1" type="ORF">TM448A00705_0038</name>
    <name evidence="4" type="ORF">TM448B01003_0035</name>
</gene>
<evidence type="ECO:0000313" key="1">
    <source>
        <dbReference type="EMBL" id="QJA47624.1"/>
    </source>
</evidence>